<dbReference type="Proteomes" id="UP000198972">
    <property type="component" value="Unassembled WGS sequence"/>
</dbReference>
<dbReference type="InterPro" id="IPR049180">
    <property type="entry name" value="MdcG_C"/>
</dbReference>
<evidence type="ECO:0000256" key="2">
    <source>
        <dbReference type="ARBA" id="ARBA00022695"/>
    </source>
</evidence>
<dbReference type="Pfam" id="PF20866">
    <property type="entry name" value="MdcG_N"/>
    <property type="match status" value="1"/>
</dbReference>
<dbReference type="OrthoDB" id="1275217at2"/>
<dbReference type="InterPro" id="IPR017557">
    <property type="entry name" value="Holo-ACP_synthase"/>
</dbReference>
<protein>
    <submittedName>
        <fullName evidence="5">Phosphoribosyl-dephospho-CoA transferase</fullName>
    </submittedName>
</protein>
<keyword evidence="2" id="KW-0548">Nucleotidyltransferase</keyword>
<keyword evidence="1 5" id="KW-0808">Transferase</keyword>
<dbReference type="NCBIfam" id="TIGR03135">
    <property type="entry name" value="malonate_mdcG"/>
    <property type="match status" value="1"/>
</dbReference>
<feature type="domain" description="Phosphoribosyl-dephospho-CoA transferase MdcG C-terminal" evidence="3">
    <location>
        <begin position="95"/>
        <end position="204"/>
    </location>
</feature>
<dbReference type="EMBL" id="FNBG01000002">
    <property type="protein sequence ID" value="SDE79888.1"/>
    <property type="molecule type" value="Genomic_DNA"/>
</dbReference>
<name>A0A1G7FVK4_9BACL</name>
<feature type="domain" description="Phosphoribosyl-dephospho-CoA transferase MdcG N-terminal" evidence="4">
    <location>
        <begin position="5"/>
        <end position="77"/>
    </location>
</feature>
<evidence type="ECO:0000256" key="1">
    <source>
        <dbReference type="ARBA" id="ARBA00022679"/>
    </source>
</evidence>
<evidence type="ECO:0000259" key="3">
    <source>
        <dbReference type="Pfam" id="PF10620"/>
    </source>
</evidence>
<dbReference type="InterPro" id="IPR048903">
    <property type="entry name" value="MdcG_N"/>
</dbReference>
<dbReference type="AlphaFoldDB" id="A0A1G7FVK4"/>
<dbReference type="Pfam" id="PF10620">
    <property type="entry name" value="MdcG"/>
    <property type="match status" value="1"/>
</dbReference>
<dbReference type="GO" id="GO:0016779">
    <property type="term" value="F:nucleotidyltransferase activity"/>
    <property type="evidence" value="ECO:0007669"/>
    <property type="project" value="UniProtKB-KW"/>
</dbReference>
<keyword evidence="6" id="KW-1185">Reference proteome</keyword>
<evidence type="ECO:0000313" key="5">
    <source>
        <dbReference type="EMBL" id="SDE79888.1"/>
    </source>
</evidence>
<reference evidence="5 6" key="1">
    <citation type="submission" date="2016-10" db="EMBL/GenBank/DDBJ databases">
        <authorList>
            <person name="de Groot N.N."/>
        </authorList>
    </citation>
    <scope>NUCLEOTIDE SEQUENCE [LARGE SCALE GENOMIC DNA]</scope>
    <source>
        <strain evidence="5 6">DSM 28129</strain>
    </source>
</reference>
<dbReference type="RefSeq" id="WP_091226704.1">
    <property type="nucleotide sequence ID" value="NZ_FNBG01000002.1"/>
</dbReference>
<dbReference type="STRING" id="670482.SAMN04488542_102167"/>
<proteinExistence type="predicted"/>
<dbReference type="NCBIfam" id="NF002332">
    <property type="entry name" value="PRK01293.1"/>
    <property type="match status" value="1"/>
</dbReference>
<gene>
    <name evidence="5" type="ORF">SAMN04488542_102167</name>
</gene>
<organism evidence="5 6">
    <name type="scientific">Fontibacillus panacisegetis</name>
    <dbReference type="NCBI Taxonomy" id="670482"/>
    <lineage>
        <taxon>Bacteria</taxon>
        <taxon>Bacillati</taxon>
        <taxon>Bacillota</taxon>
        <taxon>Bacilli</taxon>
        <taxon>Bacillales</taxon>
        <taxon>Paenibacillaceae</taxon>
        <taxon>Fontibacillus</taxon>
    </lineage>
</organism>
<accession>A0A1G7FVK4</accession>
<sequence length="206" mass="22962">MELNPHDLIRFRNPDSIIFDSPKPGWAIESLMRAPFVVVRRAPMLGSAVPVGIRGGSRNQRLAATIELDHIIQRVAPEELALSKSWRTNKHLQEIGISYALEFVDSLLTQERMNWGPTGSVGFELASGIFTATENSDLDITIRVTKFLTVDTAKELMAKLLQAPVKVDVQLETIKGCIILAEYARGESLIMLRTTDGPRLVKNPWL</sequence>
<evidence type="ECO:0000259" key="4">
    <source>
        <dbReference type="Pfam" id="PF20866"/>
    </source>
</evidence>
<evidence type="ECO:0000313" key="6">
    <source>
        <dbReference type="Proteomes" id="UP000198972"/>
    </source>
</evidence>